<dbReference type="EMBL" id="FQZU01000002">
    <property type="protein sequence ID" value="SHI83300.1"/>
    <property type="molecule type" value="Genomic_DNA"/>
</dbReference>
<feature type="transmembrane region" description="Helical" evidence="1">
    <location>
        <begin position="7"/>
        <end position="29"/>
    </location>
</feature>
<sequence>MSSGLKIFFASLMSLALAFGYLDYFVTSAHSFERLHIFLFNLCSGGTIILLFSEEKRCLTLRTTCFLILGIGYAILAFLEMYITAMIVSVIMAGIVESIRMERFTVFPWGFVRKNEPVSAKFHQASLLCLSMGLFISTAVILNNQFMHWIYLPKLTLNVFFLGFSFPSSLITMSLIFSYMEKSDKGASGPLKELGFWAINLGVIIFFIFIIFEQLAWQVVVTLCLFAAVIMILGIHMKLGLPQQQKQFLTSGLGFLLFTAVTGIAYIFLEIGPGYATEKYRWLLRLHAFASLYGWNLCGLAVIARYYDFPISLNSKTLIGWHWFVVIGLAPIGHLHPMLAFAAVGGYIAVLYTIFFTHKLADPGPI</sequence>
<dbReference type="RefSeq" id="WP_073472887.1">
    <property type="nucleotide sequence ID" value="NZ_FQZU01000002.1"/>
</dbReference>
<feature type="transmembrane region" description="Helical" evidence="1">
    <location>
        <begin position="288"/>
        <end position="306"/>
    </location>
</feature>
<feature type="transmembrane region" description="Helical" evidence="1">
    <location>
        <begin position="318"/>
        <end position="335"/>
    </location>
</feature>
<keyword evidence="3" id="KW-1185">Reference proteome</keyword>
<evidence type="ECO:0008006" key="4">
    <source>
        <dbReference type="Google" id="ProtNLM"/>
    </source>
</evidence>
<reference evidence="3" key="1">
    <citation type="submission" date="2016-11" db="EMBL/GenBank/DDBJ databases">
        <authorList>
            <person name="Varghese N."/>
            <person name="Submissions S."/>
        </authorList>
    </citation>
    <scope>NUCLEOTIDE SEQUENCE [LARGE SCALE GENOMIC DNA]</scope>
    <source>
        <strain evidence="3">DSM 16219</strain>
    </source>
</reference>
<dbReference type="OrthoDB" id="5412242at2"/>
<proteinExistence type="predicted"/>
<keyword evidence="1" id="KW-1133">Transmembrane helix</keyword>
<accession>A0A1M6EDA6</accession>
<dbReference type="AlphaFoldDB" id="A0A1M6EDA6"/>
<keyword evidence="1" id="KW-0812">Transmembrane</keyword>
<evidence type="ECO:0000313" key="3">
    <source>
        <dbReference type="Proteomes" id="UP000183994"/>
    </source>
</evidence>
<evidence type="ECO:0000256" key="1">
    <source>
        <dbReference type="SAM" id="Phobius"/>
    </source>
</evidence>
<dbReference type="Proteomes" id="UP000183994">
    <property type="component" value="Unassembled WGS sequence"/>
</dbReference>
<feature type="transmembrane region" description="Helical" evidence="1">
    <location>
        <begin position="341"/>
        <end position="361"/>
    </location>
</feature>
<feature type="transmembrane region" description="Helical" evidence="1">
    <location>
        <begin position="122"/>
        <end position="143"/>
    </location>
</feature>
<feature type="transmembrane region" description="Helical" evidence="1">
    <location>
        <begin position="155"/>
        <end position="179"/>
    </location>
</feature>
<evidence type="ECO:0000313" key="2">
    <source>
        <dbReference type="EMBL" id="SHI83300.1"/>
    </source>
</evidence>
<feature type="transmembrane region" description="Helical" evidence="1">
    <location>
        <begin position="35"/>
        <end position="52"/>
    </location>
</feature>
<organism evidence="2 3">
    <name type="scientific">Desulfatibacillum alkenivorans DSM 16219</name>
    <dbReference type="NCBI Taxonomy" id="1121393"/>
    <lineage>
        <taxon>Bacteria</taxon>
        <taxon>Pseudomonadati</taxon>
        <taxon>Thermodesulfobacteriota</taxon>
        <taxon>Desulfobacteria</taxon>
        <taxon>Desulfobacterales</taxon>
        <taxon>Desulfatibacillaceae</taxon>
        <taxon>Desulfatibacillum</taxon>
    </lineage>
</organism>
<name>A0A1M6EDA6_9BACT</name>
<keyword evidence="1" id="KW-0472">Membrane</keyword>
<protein>
    <recommendedName>
        <fullName evidence="4">Cytochrome C and Quinol oxidase polypeptide I</fullName>
    </recommendedName>
</protein>
<feature type="transmembrane region" description="Helical" evidence="1">
    <location>
        <begin position="217"/>
        <end position="236"/>
    </location>
</feature>
<gene>
    <name evidence="2" type="ORF">SAMN02745216_00623</name>
</gene>
<feature type="transmembrane region" description="Helical" evidence="1">
    <location>
        <begin position="248"/>
        <end position="268"/>
    </location>
</feature>
<feature type="transmembrane region" description="Helical" evidence="1">
    <location>
        <begin position="191"/>
        <end position="211"/>
    </location>
</feature>
<dbReference type="STRING" id="1121393.SAMN02745216_00623"/>